<feature type="compositionally biased region" description="Gly residues" evidence="2">
    <location>
        <begin position="20"/>
        <end position="35"/>
    </location>
</feature>
<reference evidence="4" key="1">
    <citation type="submission" date="2025-08" db="UniProtKB">
        <authorList>
            <consortium name="RefSeq"/>
        </authorList>
    </citation>
    <scope>IDENTIFICATION</scope>
</reference>
<protein>
    <submittedName>
        <fullName evidence="4">Coiled-coil domain-containing protein 117</fullName>
    </submittedName>
</protein>
<proteinExistence type="predicted"/>
<evidence type="ECO:0000256" key="1">
    <source>
        <dbReference type="SAM" id="Coils"/>
    </source>
</evidence>
<feature type="compositionally biased region" description="Pro residues" evidence="2">
    <location>
        <begin position="277"/>
        <end position="287"/>
    </location>
</feature>
<feature type="compositionally biased region" description="Pro residues" evidence="2">
    <location>
        <begin position="51"/>
        <end position="70"/>
    </location>
</feature>
<name>A0ABM5F1B1_9SAUR</name>
<dbReference type="Pfam" id="PF15810">
    <property type="entry name" value="CCDC117"/>
    <property type="match status" value="1"/>
</dbReference>
<dbReference type="PANTHER" id="PTHR36128:SF1">
    <property type="entry name" value="COILED-COIL DOMAIN-CONTAINING PROTEIN 117"/>
    <property type="match status" value="1"/>
</dbReference>
<sequence>MAALEGAFAGAVGSGPPPGNGGGGGGGRGGRGHGLGRPPEGVPPARRTHPEPPLPPPGFAPGDPAAPGPPGLLLQRRPRTSYSCRKKHKMEEEPEGCPVAKKRLVGETDPGPSAPSMADWALRGGQPTAQALTCMPGPLEVPCEEMEQVMVEPQGEAARRRLQEIEDRIIDEEEEDQAAAKALSESRGNSLPTLVLSDTLKTGLKQDYDSVLTKKIIESMSRPSMELVLWRPLPEFITERAKPSVSVKNYKAPALAERGLAEPEPLEAPFLSLGEDFPPPAPLPPEMPSALLYGAAEPPAAVEEEMEL</sequence>
<dbReference type="GeneID" id="110083406"/>
<evidence type="ECO:0000313" key="4">
    <source>
        <dbReference type="RefSeq" id="XP_072839203.1"/>
    </source>
</evidence>
<evidence type="ECO:0000313" key="3">
    <source>
        <dbReference type="Proteomes" id="UP001652642"/>
    </source>
</evidence>
<feature type="compositionally biased region" description="Low complexity" evidence="2">
    <location>
        <begin position="1"/>
        <end position="11"/>
    </location>
</feature>
<feature type="compositionally biased region" description="Basic residues" evidence="2">
    <location>
        <begin position="76"/>
        <end position="88"/>
    </location>
</feature>
<accession>A0ABM5F1B1</accession>
<organism evidence="3 4">
    <name type="scientific">Pogona vitticeps</name>
    <name type="common">central bearded dragon</name>
    <dbReference type="NCBI Taxonomy" id="103695"/>
    <lineage>
        <taxon>Eukaryota</taxon>
        <taxon>Metazoa</taxon>
        <taxon>Chordata</taxon>
        <taxon>Craniata</taxon>
        <taxon>Vertebrata</taxon>
        <taxon>Euteleostomi</taxon>
        <taxon>Lepidosauria</taxon>
        <taxon>Squamata</taxon>
        <taxon>Bifurcata</taxon>
        <taxon>Unidentata</taxon>
        <taxon>Episquamata</taxon>
        <taxon>Toxicofera</taxon>
        <taxon>Iguania</taxon>
        <taxon>Acrodonta</taxon>
        <taxon>Agamidae</taxon>
        <taxon>Amphibolurinae</taxon>
        <taxon>Pogona</taxon>
    </lineage>
</organism>
<dbReference type="RefSeq" id="XP_072839203.1">
    <property type="nucleotide sequence ID" value="XM_072983102.1"/>
</dbReference>
<evidence type="ECO:0000256" key="2">
    <source>
        <dbReference type="SAM" id="MobiDB-lite"/>
    </source>
</evidence>
<dbReference type="InterPro" id="IPR031630">
    <property type="entry name" value="CCDC117"/>
</dbReference>
<keyword evidence="1" id="KW-0175">Coiled coil</keyword>
<feature type="compositionally biased region" description="Low complexity" evidence="2">
    <location>
        <begin position="36"/>
        <end position="45"/>
    </location>
</feature>
<feature type="region of interest" description="Disordered" evidence="2">
    <location>
        <begin position="270"/>
        <end position="290"/>
    </location>
</feature>
<gene>
    <name evidence="4" type="primary">CCDC117</name>
</gene>
<dbReference type="PANTHER" id="PTHR36128">
    <property type="entry name" value="COILED-COIL DOMAIN-CONTAINING PROTEIN 117"/>
    <property type="match status" value="1"/>
</dbReference>
<dbReference type="Proteomes" id="UP001652642">
    <property type="component" value="Chromosome 14"/>
</dbReference>
<keyword evidence="3" id="KW-1185">Reference proteome</keyword>
<feature type="region of interest" description="Disordered" evidence="2">
    <location>
        <begin position="1"/>
        <end position="121"/>
    </location>
</feature>
<feature type="coiled-coil region" evidence="1">
    <location>
        <begin position="155"/>
        <end position="182"/>
    </location>
</feature>